<comment type="caution">
    <text evidence="3">The sequence shown here is derived from an EMBL/GenBank/DDBJ whole genome shotgun (WGS) entry which is preliminary data.</text>
</comment>
<feature type="region of interest" description="Disordered" evidence="2">
    <location>
        <begin position="1"/>
        <end position="22"/>
    </location>
</feature>
<dbReference type="Gene3D" id="3.30.450.40">
    <property type="match status" value="1"/>
</dbReference>
<protein>
    <recommendedName>
        <fullName evidence="5">DUF484 family protein</fullName>
    </recommendedName>
</protein>
<evidence type="ECO:0000313" key="4">
    <source>
        <dbReference type="Proteomes" id="UP000294887"/>
    </source>
</evidence>
<keyword evidence="1" id="KW-0175">Coiled coil</keyword>
<proteinExistence type="predicted"/>
<name>A0A4R1ES12_9GAMM</name>
<feature type="coiled-coil region" evidence="1">
    <location>
        <begin position="67"/>
        <end position="94"/>
    </location>
</feature>
<dbReference type="PANTHER" id="PTHR38765">
    <property type="entry name" value="DUF484 DOMAIN-CONTAINING PROTEIN"/>
    <property type="match status" value="1"/>
</dbReference>
<evidence type="ECO:0000256" key="1">
    <source>
        <dbReference type="SAM" id="Coils"/>
    </source>
</evidence>
<evidence type="ECO:0000256" key="2">
    <source>
        <dbReference type="SAM" id="MobiDB-lite"/>
    </source>
</evidence>
<sequence length="248" mass="27434">MSTGKTSNSAKDNDEKSTDNSSADAIMADAMMDESVIAKYLASHPDFFQRHTDVLSQIQVPHGAGTASLIERQVAILREKSRDLEEQLNGLIRTARGNEQIVTRLQRFTLELMRADGIDDVIGTCQDVLREDFNADFVTLKIIGGDDTMHFISSSNENLKSFDNLFKSKKPICGHMKEEQQAFLFEKQADKVNSAALVPLFGAENIGILALGSEDESRFHPGMGTVFISHLGELISTSITYHLPKLNQ</sequence>
<dbReference type="Pfam" id="PF04340">
    <property type="entry name" value="DUF484"/>
    <property type="match status" value="1"/>
</dbReference>
<evidence type="ECO:0000313" key="3">
    <source>
        <dbReference type="EMBL" id="TCJ83290.1"/>
    </source>
</evidence>
<evidence type="ECO:0008006" key="5">
    <source>
        <dbReference type="Google" id="ProtNLM"/>
    </source>
</evidence>
<dbReference type="EMBL" id="SMFQ01000005">
    <property type="protein sequence ID" value="TCJ83290.1"/>
    <property type="molecule type" value="Genomic_DNA"/>
</dbReference>
<dbReference type="SUPFAM" id="SSF55781">
    <property type="entry name" value="GAF domain-like"/>
    <property type="match status" value="1"/>
</dbReference>
<dbReference type="Proteomes" id="UP000294887">
    <property type="component" value="Unassembled WGS sequence"/>
</dbReference>
<gene>
    <name evidence="3" type="ORF">EV695_4030</name>
</gene>
<organism evidence="3 4">
    <name type="scientific">Cocleimonas flava</name>
    <dbReference type="NCBI Taxonomy" id="634765"/>
    <lineage>
        <taxon>Bacteria</taxon>
        <taxon>Pseudomonadati</taxon>
        <taxon>Pseudomonadota</taxon>
        <taxon>Gammaproteobacteria</taxon>
        <taxon>Thiotrichales</taxon>
        <taxon>Thiotrichaceae</taxon>
        <taxon>Cocleimonas</taxon>
    </lineage>
</organism>
<dbReference type="RefSeq" id="WP_131907763.1">
    <property type="nucleotide sequence ID" value="NZ_BAAAFU010000007.1"/>
</dbReference>
<dbReference type="InterPro" id="IPR007435">
    <property type="entry name" value="DUF484"/>
</dbReference>
<dbReference type="OrthoDB" id="8525200at2"/>
<dbReference type="AlphaFoldDB" id="A0A4R1ES12"/>
<dbReference type="PANTHER" id="PTHR38765:SF1">
    <property type="entry name" value="DUF484 DOMAIN-CONTAINING PROTEIN"/>
    <property type="match status" value="1"/>
</dbReference>
<dbReference type="InterPro" id="IPR029016">
    <property type="entry name" value="GAF-like_dom_sf"/>
</dbReference>
<keyword evidence="4" id="KW-1185">Reference proteome</keyword>
<accession>A0A4R1ES12</accession>
<feature type="compositionally biased region" description="Polar residues" evidence="2">
    <location>
        <begin position="1"/>
        <end position="10"/>
    </location>
</feature>
<reference evidence="3 4" key="1">
    <citation type="submission" date="2019-03" db="EMBL/GenBank/DDBJ databases">
        <title>Genomic Encyclopedia of Type Strains, Phase IV (KMG-IV): sequencing the most valuable type-strain genomes for metagenomic binning, comparative biology and taxonomic classification.</title>
        <authorList>
            <person name="Goeker M."/>
        </authorList>
    </citation>
    <scope>NUCLEOTIDE SEQUENCE [LARGE SCALE GENOMIC DNA]</scope>
    <source>
        <strain evidence="3 4">DSM 24830</strain>
    </source>
</reference>